<sequence>MTTTTAGDQINGALRLIGQLAEGEEPSAATATDALAALNQMIDSWSTERLSIFTTQEQVFMWPPGKISQTLGPTGDFVGKRPILLDDATYFIDPANGISFGIKLINQQQYDGIAVKTVTSTYPQVMWINTNYPDVDLHVYPVPTKVLEWHFISVDPLDTPALLSTPLAFPQGYLRAFRYNLACELAPEFGVEPSPQVSRIAMYSKRNLKRINNPDDIMSLPYSIVATRQRFNIFAGNY</sequence>
<proteinExistence type="predicted"/>
<organism evidence="1">
    <name type="scientific">uncultured Caudovirales phage</name>
    <dbReference type="NCBI Taxonomy" id="2100421"/>
    <lineage>
        <taxon>Viruses</taxon>
        <taxon>Duplodnaviria</taxon>
        <taxon>Heunggongvirae</taxon>
        <taxon>Uroviricota</taxon>
        <taxon>Caudoviricetes</taxon>
        <taxon>Peduoviridae</taxon>
        <taxon>Maltschvirus</taxon>
        <taxon>Maltschvirus maltsch</taxon>
    </lineage>
</organism>
<gene>
    <name evidence="1" type="ORF">UFOVP172_3</name>
</gene>
<name>A0A6J7WAE6_9CAUD</name>
<accession>A0A6J7WAE6</accession>
<dbReference type="EMBL" id="LR798225">
    <property type="protein sequence ID" value="CAB5194439.1"/>
    <property type="molecule type" value="Genomic_DNA"/>
</dbReference>
<reference evidence="1" key="1">
    <citation type="submission" date="2020-05" db="EMBL/GenBank/DDBJ databases">
        <authorList>
            <person name="Chiriac C."/>
            <person name="Salcher M."/>
            <person name="Ghai R."/>
            <person name="Kavagutti S V."/>
        </authorList>
    </citation>
    <scope>NUCLEOTIDE SEQUENCE</scope>
</reference>
<protein>
    <recommendedName>
        <fullName evidence="2">Tail tubular protein A</fullName>
    </recommendedName>
</protein>
<evidence type="ECO:0000313" key="1">
    <source>
        <dbReference type="EMBL" id="CAB5194439.1"/>
    </source>
</evidence>
<dbReference type="Gene3D" id="1.10.3230.20">
    <property type="entry name" value="P22 tail accessory factor (Gp4)"/>
    <property type="match status" value="2"/>
</dbReference>
<dbReference type="InterPro" id="IPR038258">
    <property type="entry name" value="Gp4_sf"/>
</dbReference>
<evidence type="ECO:0008006" key="2">
    <source>
        <dbReference type="Google" id="ProtNLM"/>
    </source>
</evidence>